<dbReference type="Proteomes" id="UP000756710">
    <property type="component" value="Unassembled WGS sequence"/>
</dbReference>
<name>A0ABS4N6L2_9ACTN</name>
<proteinExistence type="predicted"/>
<organism evidence="2 3">
    <name type="scientific">Streptomyces iranensis</name>
    <dbReference type="NCBI Taxonomy" id="576784"/>
    <lineage>
        <taxon>Bacteria</taxon>
        <taxon>Bacillati</taxon>
        <taxon>Actinomycetota</taxon>
        <taxon>Actinomycetes</taxon>
        <taxon>Kitasatosporales</taxon>
        <taxon>Streptomycetaceae</taxon>
        <taxon>Streptomyces</taxon>
        <taxon>Streptomyces violaceusniger group</taxon>
    </lineage>
</organism>
<reference evidence="2 3" key="1">
    <citation type="submission" date="2021-03" db="EMBL/GenBank/DDBJ databases">
        <title>Genomic Encyclopedia of Type Strains, Phase IV (KMG-IV): sequencing the most valuable type-strain genomes for metagenomic binning, comparative biology and taxonomic classification.</title>
        <authorList>
            <person name="Goeker M."/>
        </authorList>
    </citation>
    <scope>NUCLEOTIDE SEQUENCE [LARGE SCALE GENOMIC DNA]</scope>
    <source>
        <strain evidence="2 3">DSM 41954</strain>
    </source>
</reference>
<evidence type="ECO:0000313" key="2">
    <source>
        <dbReference type="EMBL" id="MBP2067659.1"/>
    </source>
</evidence>
<evidence type="ECO:0000313" key="3">
    <source>
        <dbReference type="Proteomes" id="UP000756710"/>
    </source>
</evidence>
<evidence type="ECO:0000256" key="1">
    <source>
        <dbReference type="SAM" id="MobiDB-lite"/>
    </source>
</evidence>
<gene>
    <name evidence="2" type="ORF">J2Z30_008726</name>
</gene>
<sequence>MVPHPVPTRRAEGRTGHRLAPARSDHGPYRLSPGCGNGPAPAKGFALNGY</sequence>
<comment type="caution">
    <text evidence="2">The sequence shown here is derived from an EMBL/GenBank/DDBJ whole genome shotgun (WGS) entry which is preliminary data.</text>
</comment>
<dbReference type="RefSeq" id="WP_209469086.1">
    <property type="nucleotide sequence ID" value="NZ_BAABDR010000100.1"/>
</dbReference>
<protein>
    <submittedName>
        <fullName evidence="2">Uncharacterized protein</fullName>
    </submittedName>
</protein>
<dbReference type="EMBL" id="JAGGLR010000032">
    <property type="protein sequence ID" value="MBP2067659.1"/>
    <property type="molecule type" value="Genomic_DNA"/>
</dbReference>
<accession>A0ABS4N6L2</accession>
<keyword evidence="3" id="KW-1185">Reference proteome</keyword>
<feature type="region of interest" description="Disordered" evidence="1">
    <location>
        <begin position="1"/>
        <end position="50"/>
    </location>
</feature>